<accession>A0A9N7US16</accession>
<sequence length="179" mass="19750">MVHGVQLPNLDLDLKTTVREVVFCGKPGECDWQPYYKFHKGSAPPPALVRESEHLPSIFPPSPPLFSFKLTVSSQRHMSSSSLCPPRDTCPPAHCVLPETHVLPETRVLQLTVSSQRHVSSSSLCPPRDTCPPAHCVLQLTASSQRHVSSQRHMSSSSLCPPAHCVLPETHVLPETQRL</sequence>
<evidence type="ECO:0000313" key="1">
    <source>
        <dbReference type="EMBL" id="CAB1437909.1"/>
    </source>
</evidence>
<dbReference type="AlphaFoldDB" id="A0A9N7US16"/>
<keyword evidence="2" id="KW-1185">Reference proteome</keyword>
<protein>
    <submittedName>
        <fullName evidence="1">Uncharacterized protein</fullName>
    </submittedName>
</protein>
<dbReference type="EMBL" id="CADEAL010002088">
    <property type="protein sequence ID" value="CAB1437909.1"/>
    <property type="molecule type" value="Genomic_DNA"/>
</dbReference>
<dbReference type="Proteomes" id="UP001153269">
    <property type="component" value="Unassembled WGS sequence"/>
</dbReference>
<proteinExistence type="predicted"/>
<reference evidence="1" key="1">
    <citation type="submission" date="2020-03" db="EMBL/GenBank/DDBJ databases">
        <authorList>
            <person name="Weist P."/>
        </authorList>
    </citation>
    <scope>NUCLEOTIDE SEQUENCE</scope>
</reference>
<gene>
    <name evidence="1" type="ORF">PLEPLA_LOCUS25893</name>
</gene>
<organism evidence="1 2">
    <name type="scientific">Pleuronectes platessa</name>
    <name type="common">European plaice</name>
    <dbReference type="NCBI Taxonomy" id="8262"/>
    <lineage>
        <taxon>Eukaryota</taxon>
        <taxon>Metazoa</taxon>
        <taxon>Chordata</taxon>
        <taxon>Craniata</taxon>
        <taxon>Vertebrata</taxon>
        <taxon>Euteleostomi</taxon>
        <taxon>Actinopterygii</taxon>
        <taxon>Neopterygii</taxon>
        <taxon>Teleostei</taxon>
        <taxon>Neoteleostei</taxon>
        <taxon>Acanthomorphata</taxon>
        <taxon>Carangaria</taxon>
        <taxon>Pleuronectiformes</taxon>
        <taxon>Pleuronectoidei</taxon>
        <taxon>Pleuronectidae</taxon>
        <taxon>Pleuronectes</taxon>
    </lineage>
</organism>
<evidence type="ECO:0000313" key="2">
    <source>
        <dbReference type="Proteomes" id="UP001153269"/>
    </source>
</evidence>
<comment type="caution">
    <text evidence="1">The sequence shown here is derived from an EMBL/GenBank/DDBJ whole genome shotgun (WGS) entry which is preliminary data.</text>
</comment>
<name>A0A9N7US16_PLEPL</name>